<dbReference type="Proteomes" id="UP000886857">
    <property type="component" value="Unassembled WGS sequence"/>
</dbReference>
<dbReference type="AlphaFoldDB" id="A0A9D1N9D6"/>
<sequence>MYDPKTEGLSPQIEITEPTPLLDKDGTLAVEGWARRDLFEYDRKFARPRWRLKEWDFYQISNGKLMVQLNFFNITVASAATAALIDLTTGKRIETAQITLGTRRRYHLPSVSDRPNFFRYDRRGVYVEFDTCATFRKLLFGGKAKGKPFKMKFRMYYPEDHENITIVTPFEDKPTRFFLTTKQNCMPCEGKVTWGEQKFEFSREDTFAVLDWGRGVWPHRNEWYWGNGATRLENGKLFGFEMTWKIGSPHPAATETCLFYDGKAHKIAEVDVDAFPGDSGWMQPWHFTSRDGRLDLTMTPFFDNHTGAMVFGIGMKTHQVHGLFNGYAVLDDGTRVEVKDMYAFCEYVRNGW</sequence>
<evidence type="ECO:0000313" key="2">
    <source>
        <dbReference type="Proteomes" id="UP000886857"/>
    </source>
</evidence>
<reference evidence="1" key="1">
    <citation type="submission" date="2020-10" db="EMBL/GenBank/DDBJ databases">
        <authorList>
            <person name="Gilroy R."/>
        </authorList>
    </citation>
    <scope>NUCLEOTIDE SEQUENCE</scope>
    <source>
        <strain evidence="1">10406</strain>
    </source>
</reference>
<protein>
    <submittedName>
        <fullName evidence="1">DUF2804 domain-containing protein</fullName>
    </submittedName>
</protein>
<evidence type="ECO:0000313" key="1">
    <source>
        <dbReference type="EMBL" id="HIU98581.1"/>
    </source>
</evidence>
<proteinExistence type="predicted"/>
<dbReference type="InterPro" id="IPR021243">
    <property type="entry name" value="DUF2804"/>
</dbReference>
<dbReference type="Pfam" id="PF10974">
    <property type="entry name" value="DUF2804"/>
    <property type="match status" value="1"/>
</dbReference>
<dbReference type="PANTHER" id="PTHR35868:SF3">
    <property type="entry name" value="DUF2804 DOMAIN-CONTAINING PROTEIN"/>
    <property type="match status" value="1"/>
</dbReference>
<comment type="caution">
    <text evidence="1">The sequence shown here is derived from an EMBL/GenBank/DDBJ whole genome shotgun (WGS) entry which is preliminary data.</text>
</comment>
<gene>
    <name evidence="1" type="ORF">IAC73_01910</name>
</gene>
<dbReference type="EMBL" id="DVOE01000026">
    <property type="protein sequence ID" value="HIU98581.1"/>
    <property type="molecule type" value="Genomic_DNA"/>
</dbReference>
<name>A0A9D1N9D6_9FIRM</name>
<dbReference type="PANTHER" id="PTHR35868">
    <property type="entry name" value="DUF2804 DOMAIN-CONTAINING PROTEIN-RELATED"/>
    <property type="match status" value="1"/>
</dbReference>
<organism evidence="1 2">
    <name type="scientific">Candidatus Limadaptatus stercoripullorum</name>
    <dbReference type="NCBI Taxonomy" id="2840846"/>
    <lineage>
        <taxon>Bacteria</taxon>
        <taxon>Bacillati</taxon>
        <taxon>Bacillota</taxon>
        <taxon>Clostridia</taxon>
        <taxon>Eubacteriales</taxon>
        <taxon>Candidatus Limadaptatus</taxon>
    </lineage>
</organism>
<reference evidence="1" key="2">
    <citation type="journal article" date="2021" name="PeerJ">
        <title>Extensive microbial diversity within the chicken gut microbiome revealed by metagenomics and culture.</title>
        <authorList>
            <person name="Gilroy R."/>
            <person name="Ravi A."/>
            <person name="Getino M."/>
            <person name="Pursley I."/>
            <person name="Horton D.L."/>
            <person name="Alikhan N.F."/>
            <person name="Baker D."/>
            <person name="Gharbi K."/>
            <person name="Hall N."/>
            <person name="Watson M."/>
            <person name="Adriaenssens E.M."/>
            <person name="Foster-Nyarko E."/>
            <person name="Jarju S."/>
            <person name="Secka A."/>
            <person name="Antonio M."/>
            <person name="Oren A."/>
            <person name="Chaudhuri R.R."/>
            <person name="La Ragione R."/>
            <person name="Hildebrand F."/>
            <person name="Pallen M.J."/>
        </authorList>
    </citation>
    <scope>NUCLEOTIDE SEQUENCE</scope>
    <source>
        <strain evidence="1">10406</strain>
    </source>
</reference>
<accession>A0A9D1N9D6</accession>